<dbReference type="OrthoDB" id="658409at2"/>
<dbReference type="Proteomes" id="UP000054893">
    <property type="component" value="Unassembled WGS sequence"/>
</dbReference>
<reference evidence="1 2" key="1">
    <citation type="submission" date="2016-01" db="EMBL/GenBank/DDBJ databases">
        <authorList>
            <person name="Oliw E.H."/>
        </authorList>
    </citation>
    <scope>NUCLEOTIDE SEQUENCE [LARGE SCALE GENOMIC DNA]</scope>
    <source>
        <strain evidence="1">LMG 22029</strain>
    </source>
</reference>
<protein>
    <submittedName>
        <fullName evidence="1">Uncharacterized protein</fullName>
    </submittedName>
</protein>
<evidence type="ECO:0000313" key="2">
    <source>
        <dbReference type="Proteomes" id="UP000054893"/>
    </source>
</evidence>
<dbReference type="RefSeq" id="WP_157766731.1">
    <property type="nucleotide sequence ID" value="NZ_FCOC02000038.1"/>
</dbReference>
<accession>A0A158IFA1</accession>
<evidence type="ECO:0000313" key="1">
    <source>
        <dbReference type="EMBL" id="SAL55254.1"/>
    </source>
</evidence>
<sequence>MNCNTRNKNLPAIFLVRSEVAKAALGSAGAEHVIVTGQGFEKTLAHWWLK</sequence>
<gene>
    <name evidence="1" type="ORF">AWB64_06091</name>
</gene>
<dbReference type="EMBL" id="FCOC02000038">
    <property type="protein sequence ID" value="SAL55254.1"/>
    <property type="molecule type" value="Genomic_DNA"/>
</dbReference>
<organism evidence="1 2">
    <name type="scientific">Caballeronia sordidicola</name>
    <name type="common">Burkholderia sordidicola</name>
    <dbReference type="NCBI Taxonomy" id="196367"/>
    <lineage>
        <taxon>Bacteria</taxon>
        <taxon>Pseudomonadati</taxon>
        <taxon>Pseudomonadota</taxon>
        <taxon>Betaproteobacteria</taxon>
        <taxon>Burkholderiales</taxon>
        <taxon>Burkholderiaceae</taxon>
        <taxon>Caballeronia</taxon>
    </lineage>
</organism>
<name>A0A158IFA1_CABSO</name>
<proteinExistence type="predicted"/>
<dbReference type="AlphaFoldDB" id="A0A158IFA1"/>